<proteinExistence type="predicted"/>
<evidence type="ECO:0000313" key="3">
    <source>
        <dbReference type="Proteomes" id="UP000192761"/>
    </source>
</evidence>
<dbReference type="PANTHER" id="PTHR37391:SF2">
    <property type="entry name" value="E3 UBIQUITIN-PROTEIN LIGASE"/>
    <property type="match status" value="1"/>
</dbReference>
<dbReference type="EMBL" id="FWXD01000004">
    <property type="protein sequence ID" value="SMC20314.1"/>
    <property type="molecule type" value="Genomic_DNA"/>
</dbReference>
<name>A0A1W1X915_9NEIS</name>
<reference evidence="2 3" key="1">
    <citation type="submission" date="2017-04" db="EMBL/GenBank/DDBJ databases">
        <authorList>
            <person name="Afonso C.L."/>
            <person name="Miller P.J."/>
            <person name="Scott M.A."/>
            <person name="Spackman E."/>
            <person name="Goraichik I."/>
            <person name="Dimitrov K.M."/>
            <person name="Suarez D.L."/>
            <person name="Swayne D.E."/>
        </authorList>
    </citation>
    <scope>NUCLEOTIDE SEQUENCE [LARGE SCALE GENOMIC DNA]</scope>
    <source>
        <strain evidence="2 3">DSM 23236</strain>
    </source>
</reference>
<dbReference type="InterPro" id="IPR049202">
    <property type="entry name" value="DUF6817"/>
</dbReference>
<dbReference type="AlphaFoldDB" id="A0A1W1X915"/>
<dbReference type="Proteomes" id="UP000192761">
    <property type="component" value="Unassembled WGS sequence"/>
</dbReference>
<dbReference type="STRING" id="1121001.SAMN02745857_00907"/>
<protein>
    <recommendedName>
        <fullName evidence="1">DUF6817 domain-containing protein</fullName>
    </recommendedName>
</protein>
<sequence>MSLNQAHHASQFAALQALGAGEFIHLNGSLAEHLHGTASLLHAWGADTTLVQAGLFHAAYGTAGYGEALAPLSLRNAIADLIGTGAEALVYLYCACNRALYYPRLGTPAQSRLPDRFSDSERRLSDWQIAALCELTAANETEIALHSKTFLQQYGSELHALFQHMAPWLSATARAETSRVFAPHAAAVPA</sequence>
<accession>A0A1W1X915</accession>
<dbReference type="PANTHER" id="PTHR37391">
    <property type="entry name" value="E3 UBIQUITIN-PROTEIN LIGASE"/>
    <property type="match status" value="1"/>
</dbReference>
<keyword evidence="3" id="KW-1185">Reference proteome</keyword>
<gene>
    <name evidence="2" type="ORF">SAMN02745857_00907</name>
</gene>
<evidence type="ECO:0000259" key="1">
    <source>
        <dbReference type="Pfam" id="PF20680"/>
    </source>
</evidence>
<organism evidence="2 3">
    <name type="scientific">Andreprevotia lacus DSM 23236</name>
    <dbReference type="NCBI Taxonomy" id="1121001"/>
    <lineage>
        <taxon>Bacteria</taxon>
        <taxon>Pseudomonadati</taxon>
        <taxon>Pseudomonadota</taxon>
        <taxon>Betaproteobacteria</taxon>
        <taxon>Neisseriales</taxon>
        <taxon>Chitinibacteraceae</taxon>
        <taxon>Andreprevotia</taxon>
    </lineage>
</organism>
<feature type="domain" description="DUF6817" evidence="1">
    <location>
        <begin position="15"/>
        <end position="98"/>
    </location>
</feature>
<dbReference type="Pfam" id="PF20680">
    <property type="entry name" value="DUF6817"/>
    <property type="match status" value="1"/>
</dbReference>
<dbReference type="RefSeq" id="WP_084089355.1">
    <property type="nucleotide sequence ID" value="NZ_FWXD01000004.1"/>
</dbReference>
<evidence type="ECO:0000313" key="2">
    <source>
        <dbReference type="EMBL" id="SMC20314.1"/>
    </source>
</evidence>
<dbReference type="OrthoDB" id="8781677at2"/>